<keyword evidence="11" id="KW-1185">Reference proteome</keyword>
<protein>
    <submittedName>
        <fullName evidence="10">Type II secretory pathway, component PulF</fullName>
    </submittedName>
</protein>
<dbReference type="EMBL" id="AP018052">
    <property type="protein sequence ID" value="BAZ92576.1"/>
    <property type="molecule type" value="Genomic_DNA"/>
</dbReference>
<dbReference type="Proteomes" id="UP000218765">
    <property type="component" value="Chromosome"/>
</dbReference>
<evidence type="ECO:0000259" key="9">
    <source>
        <dbReference type="Pfam" id="PF00482"/>
    </source>
</evidence>
<comment type="subcellular location">
    <subcellularLocation>
        <location evidence="1">Cell inner membrane</location>
        <topology evidence="1">Multi-pass membrane protein</topology>
    </subcellularLocation>
</comment>
<evidence type="ECO:0000256" key="4">
    <source>
        <dbReference type="ARBA" id="ARBA00022519"/>
    </source>
</evidence>
<evidence type="ECO:0000313" key="11">
    <source>
        <dbReference type="Proteomes" id="UP000218765"/>
    </source>
</evidence>
<sequence>MPLFEYKARGPRGDAIEGTVEANTIDAVAGRLIEGGLVPIDIQPAQVKSHWNRDLNDIFPEKVKLADLIQFSRQMHSLLRAGVPILSALNGLTGTTRNRTLAKALAEISDMLEAGHDLASALARHEAIFSSFYISLVRVGETTGQLEEIFLQLAYYLEREKKTRDQIKSALRYPIFVISAIAIALAIINVFVIPAFSDVFARYDAELPVMTRFLIAMSDFFVNQWPVLLALLIGSFFGLRIYLNSESGRYRWDRFKLRLPLVGTVLEKATLSRYARLFSLAHKAGVPLMTTLTVISKAVDNHYFEERVLAMRTGIERGDSITNTAVASGLFDPLVLQMMAVGEQSGTLDELLGEVARYYDQEVEYSIERLAGSIEPILTVVIGIMVLVLALGIFLPMWGMAGAILGKPTPGA</sequence>
<evidence type="ECO:0000256" key="5">
    <source>
        <dbReference type="ARBA" id="ARBA00022692"/>
    </source>
</evidence>
<dbReference type="FunFam" id="1.20.81.30:FF:000001">
    <property type="entry name" value="Type II secretion system protein F"/>
    <property type="match status" value="2"/>
</dbReference>
<dbReference type="PANTHER" id="PTHR30012:SF4">
    <property type="entry name" value="MSHA BIOGENESIS PROTEIN MSHG"/>
    <property type="match status" value="1"/>
</dbReference>
<dbReference type="PANTHER" id="PTHR30012">
    <property type="entry name" value="GENERAL SECRETION PATHWAY PROTEIN"/>
    <property type="match status" value="1"/>
</dbReference>
<dbReference type="InterPro" id="IPR003004">
    <property type="entry name" value="GspF/PilC"/>
</dbReference>
<dbReference type="InterPro" id="IPR018076">
    <property type="entry name" value="T2SS_GspF_dom"/>
</dbReference>
<evidence type="ECO:0000313" key="10">
    <source>
        <dbReference type="EMBL" id="BAZ92576.1"/>
    </source>
</evidence>
<dbReference type="RefSeq" id="WP_096363799.1">
    <property type="nucleotide sequence ID" value="NZ_AP018052.1"/>
</dbReference>
<keyword evidence="7 8" id="KW-0472">Membrane</keyword>
<keyword evidence="3" id="KW-1003">Cell membrane</keyword>
<organism evidence="10 11">
    <name type="scientific">Thiohalobacter thiocyanaticus</name>
    <dbReference type="NCBI Taxonomy" id="585455"/>
    <lineage>
        <taxon>Bacteria</taxon>
        <taxon>Pseudomonadati</taxon>
        <taxon>Pseudomonadota</taxon>
        <taxon>Gammaproteobacteria</taxon>
        <taxon>Thiohalobacterales</taxon>
        <taxon>Thiohalobacteraceae</taxon>
        <taxon>Thiohalobacter</taxon>
    </lineage>
</organism>
<accession>A0A1Z4VLU3</accession>
<gene>
    <name evidence="10" type="ORF">FOKN1_0172</name>
</gene>
<feature type="transmembrane region" description="Helical" evidence="8">
    <location>
        <begin position="225"/>
        <end position="243"/>
    </location>
</feature>
<dbReference type="InterPro" id="IPR042094">
    <property type="entry name" value="T2SS_GspF_sf"/>
</dbReference>
<feature type="domain" description="Type II secretion system protein GspF" evidence="9">
    <location>
        <begin position="275"/>
        <end position="396"/>
    </location>
</feature>
<feature type="transmembrane region" description="Helical" evidence="8">
    <location>
        <begin position="171"/>
        <end position="196"/>
    </location>
</feature>
<evidence type="ECO:0000256" key="2">
    <source>
        <dbReference type="ARBA" id="ARBA00005745"/>
    </source>
</evidence>
<comment type="similarity">
    <text evidence="2">Belongs to the GSP F family.</text>
</comment>
<dbReference type="KEGG" id="ttc:FOKN1_0172"/>
<keyword evidence="6 8" id="KW-1133">Transmembrane helix</keyword>
<dbReference type="Gene3D" id="1.20.81.30">
    <property type="entry name" value="Type II secretion system (T2SS), domain F"/>
    <property type="match status" value="2"/>
</dbReference>
<evidence type="ECO:0000256" key="3">
    <source>
        <dbReference type="ARBA" id="ARBA00022475"/>
    </source>
</evidence>
<proteinExistence type="inferred from homology"/>
<dbReference type="PRINTS" id="PR00812">
    <property type="entry name" value="BCTERIALGSPF"/>
</dbReference>
<name>A0A1Z4VLU3_9GAMM</name>
<keyword evidence="4" id="KW-0997">Cell inner membrane</keyword>
<dbReference type="GO" id="GO:0005886">
    <property type="term" value="C:plasma membrane"/>
    <property type="evidence" value="ECO:0007669"/>
    <property type="project" value="UniProtKB-SubCell"/>
</dbReference>
<feature type="transmembrane region" description="Helical" evidence="8">
    <location>
        <begin position="377"/>
        <end position="398"/>
    </location>
</feature>
<evidence type="ECO:0000256" key="8">
    <source>
        <dbReference type="SAM" id="Phobius"/>
    </source>
</evidence>
<evidence type="ECO:0000256" key="7">
    <source>
        <dbReference type="ARBA" id="ARBA00023136"/>
    </source>
</evidence>
<dbReference type="OrthoDB" id="9805682at2"/>
<dbReference type="AlphaFoldDB" id="A0A1Z4VLU3"/>
<keyword evidence="5 8" id="KW-0812">Transmembrane</keyword>
<dbReference type="GO" id="GO:0015628">
    <property type="term" value="P:protein secretion by the type II secretion system"/>
    <property type="evidence" value="ECO:0007669"/>
    <property type="project" value="TreeGrafter"/>
</dbReference>
<dbReference type="Pfam" id="PF00482">
    <property type="entry name" value="T2SSF"/>
    <property type="match status" value="2"/>
</dbReference>
<feature type="domain" description="Type II secretion system protein GspF" evidence="9">
    <location>
        <begin position="71"/>
        <end position="194"/>
    </location>
</feature>
<evidence type="ECO:0000256" key="1">
    <source>
        <dbReference type="ARBA" id="ARBA00004429"/>
    </source>
</evidence>
<evidence type="ECO:0000256" key="6">
    <source>
        <dbReference type="ARBA" id="ARBA00022989"/>
    </source>
</evidence>
<reference evidence="10 11" key="1">
    <citation type="submission" date="2017-05" db="EMBL/GenBank/DDBJ databases">
        <title>Thiocyanate degradation by Thiohalobacter thiocyanaticus FOKN1.</title>
        <authorList>
            <person name="Oshiki M."/>
            <person name="Fukushima T."/>
            <person name="Kawano S."/>
            <person name="Nakagawa J."/>
        </authorList>
    </citation>
    <scope>NUCLEOTIDE SEQUENCE [LARGE SCALE GENOMIC DNA]</scope>
    <source>
        <strain evidence="10 11">FOKN1</strain>
    </source>
</reference>